<accession>A0A8H4QI03</accession>
<dbReference type="Proteomes" id="UP000521872">
    <property type="component" value="Unassembled WGS sequence"/>
</dbReference>
<dbReference type="SUPFAM" id="SSF51735">
    <property type="entry name" value="NAD(P)-binding Rossmann-fold domains"/>
    <property type="match status" value="1"/>
</dbReference>
<evidence type="ECO:0000256" key="2">
    <source>
        <dbReference type="ARBA" id="ARBA00022857"/>
    </source>
</evidence>
<dbReference type="PRINTS" id="PR00081">
    <property type="entry name" value="GDHRDH"/>
</dbReference>
<protein>
    <recommendedName>
        <fullName evidence="6">Sorbose reductase sou1</fullName>
    </recommendedName>
</protein>
<dbReference type="InterPro" id="IPR020904">
    <property type="entry name" value="Sc_DH/Rdtase_CS"/>
</dbReference>
<organism evidence="4 5">
    <name type="scientific">Agrocybe pediades</name>
    <dbReference type="NCBI Taxonomy" id="84607"/>
    <lineage>
        <taxon>Eukaryota</taxon>
        <taxon>Fungi</taxon>
        <taxon>Dikarya</taxon>
        <taxon>Basidiomycota</taxon>
        <taxon>Agaricomycotina</taxon>
        <taxon>Agaricomycetes</taxon>
        <taxon>Agaricomycetidae</taxon>
        <taxon>Agaricales</taxon>
        <taxon>Agaricineae</taxon>
        <taxon>Strophariaceae</taxon>
        <taxon>Agrocybe</taxon>
    </lineage>
</organism>
<dbReference type="Pfam" id="PF13561">
    <property type="entry name" value="adh_short_C2"/>
    <property type="match status" value="1"/>
</dbReference>
<keyword evidence="3" id="KW-0560">Oxidoreductase</keyword>
<dbReference type="InterPro" id="IPR036291">
    <property type="entry name" value="NAD(P)-bd_dom_sf"/>
</dbReference>
<evidence type="ECO:0000313" key="4">
    <source>
        <dbReference type="EMBL" id="KAF4611121.1"/>
    </source>
</evidence>
<name>A0A8H4QI03_9AGAR</name>
<dbReference type="Gene3D" id="3.40.50.720">
    <property type="entry name" value="NAD(P)-binding Rossmann-like Domain"/>
    <property type="match status" value="1"/>
</dbReference>
<dbReference type="EMBL" id="JAACJL010000058">
    <property type="protein sequence ID" value="KAF4611121.1"/>
    <property type="molecule type" value="Genomic_DNA"/>
</dbReference>
<keyword evidence="5" id="KW-1185">Reference proteome</keyword>
<dbReference type="PANTHER" id="PTHR43008:SF4">
    <property type="entry name" value="CHAIN DEHYDROGENASE, PUTATIVE (AFU_ORTHOLOGUE AFUA_4G08710)-RELATED"/>
    <property type="match status" value="1"/>
</dbReference>
<comment type="caution">
    <text evidence="4">The sequence shown here is derived from an EMBL/GenBank/DDBJ whole genome shotgun (WGS) entry which is preliminary data.</text>
</comment>
<dbReference type="GO" id="GO:0016616">
    <property type="term" value="F:oxidoreductase activity, acting on the CH-OH group of donors, NAD or NADP as acceptor"/>
    <property type="evidence" value="ECO:0007669"/>
    <property type="project" value="UniProtKB-ARBA"/>
</dbReference>
<keyword evidence="2" id="KW-0521">NADP</keyword>
<gene>
    <name evidence="4" type="ORF">D9613_007177</name>
</gene>
<dbReference type="PANTHER" id="PTHR43008">
    <property type="entry name" value="BENZIL REDUCTASE"/>
    <property type="match status" value="1"/>
</dbReference>
<dbReference type="PRINTS" id="PR00080">
    <property type="entry name" value="SDRFAMILY"/>
</dbReference>
<sequence length="368" mass="39554">MVLKSTCTKIAPPLRNLPAALKQSRKSGIILQRNAFLANRTRPFSSTPSAAASGNGTTPGKLTLPYKIESPLAPLGVAAAVSVKEGKNTKVERKVFKEFTLTDRVALVSGANHGLGLEMAMALGEAGARVVYCIDLHDKPSDEWVATRDYLKKLGGTKEINGNADSYARLEYVSADVRDQAKVWKIGEEIGDKEGRLDICVAAAGVPSSHTDCLEYPDTELKKVMDVNVNGVLFTAQAAGRQMRRFGKPGSIVLIASMSGSITNKGHKWVSYNSSKAAVIQMARNMACELGADGIRVNSLSPGYIYTNMSAAELNTKPQLLDRWSELTPINRIGRPDELRGVVTWLASDASSFCTGSDIIVAGGHQSW</sequence>
<dbReference type="FunFam" id="3.40.50.720:FF:000245">
    <property type="entry name" value="Short chain dehydrogenase, putative"/>
    <property type="match status" value="1"/>
</dbReference>
<evidence type="ECO:0000313" key="5">
    <source>
        <dbReference type="Proteomes" id="UP000521872"/>
    </source>
</evidence>
<dbReference type="PROSITE" id="PS00061">
    <property type="entry name" value="ADH_SHORT"/>
    <property type="match status" value="1"/>
</dbReference>
<dbReference type="GO" id="GO:0050664">
    <property type="term" value="F:oxidoreductase activity, acting on NAD(P)H, oxygen as acceptor"/>
    <property type="evidence" value="ECO:0007669"/>
    <property type="project" value="TreeGrafter"/>
</dbReference>
<dbReference type="InterPro" id="IPR002347">
    <property type="entry name" value="SDR_fam"/>
</dbReference>
<comment type="similarity">
    <text evidence="1">Belongs to the short-chain dehydrogenases/reductases (SDR) family.</text>
</comment>
<proteinExistence type="inferred from homology"/>
<evidence type="ECO:0000256" key="3">
    <source>
        <dbReference type="ARBA" id="ARBA00023002"/>
    </source>
</evidence>
<evidence type="ECO:0008006" key="6">
    <source>
        <dbReference type="Google" id="ProtNLM"/>
    </source>
</evidence>
<dbReference type="AlphaFoldDB" id="A0A8H4QI03"/>
<evidence type="ECO:0000256" key="1">
    <source>
        <dbReference type="ARBA" id="ARBA00006484"/>
    </source>
</evidence>
<reference evidence="4 5" key="1">
    <citation type="submission" date="2019-12" db="EMBL/GenBank/DDBJ databases">
        <authorList>
            <person name="Floudas D."/>
            <person name="Bentzer J."/>
            <person name="Ahren D."/>
            <person name="Johansson T."/>
            <person name="Persson P."/>
            <person name="Tunlid A."/>
        </authorList>
    </citation>
    <scope>NUCLEOTIDE SEQUENCE [LARGE SCALE GENOMIC DNA]</scope>
    <source>
        <strain evidence="4 5">CBS 102.39</strain>
    </source>
</reference>